<gene>
    <name evidence="1" type="ORF">ISN45_At03g043330</name>
</gene>
<comment type="caution">
    <text evidence="1">The sequence shown here is derived from an EMBL/GenBank/DDBJ whole genome shotgun (WGS) entry which is preliminary data.</text>
</comment>
<evidence type="ECO:0000313" key="2">
    <source>
        <dbReference type="Proteomes" id="UP000694240"/>
    </source>
</evidence>
<sequence length="59" mass="6481">MGIMYMLRTRDLCALVCVPHTCDTETSSRTGAMGPIKPSSPTMHVTVGIKNFSIFLYLS</sequence>
<protein>
    <submittedName>
        <fullName evidence="1">Uncharacterized protein</fullName>
    </submittedName>
</protein>
<dbReference type="AlphaFoldDB" id="A0A8T2F081"/>
<accession>A0A8T2F081</accession>
<keyword evidence="2" id="KW-1185">Reference proteome</keyword>
<dbReference type="Proteomes" id="UP000694240">
    <property type="component" value="Chromosome 3"/>
</dbReference>
<organism evidence="1 2">
    <name type="scientific">Arabidopsis thaliana x Arabidopsis arenosa</name>
    <dbReference type="NCBI Taxonomy" id="1240361"/>
    <lineage>
        <taxon>Eukaryota</taxon>
        <taxon>Viridiplantae</taxon>
        <taxon>Streptophyta</taxon>
        <taxon>Embryophyta</taxon>
        <taxon>Tracheophyta</taxon>
        <taxon>Spermatophyta</taxon>
        <taxon>Magnoliopsida</taxon>
        <taxon>eudicotyledons</taxon>
        <taxon>Gunneridae</taxon>
        <taxon>Pentapetalae</taxon>
        <taxon>rosids</taxon>
        <taxon>malvids</taxon>
        <taxon>Brassicales</taxon>
        <taxon>Brassicaceae</taxon>
        <taxon>Camelineae</taxon>
        <taxon>Arabidopsis</taxon>
    </lineage>
</organism>
<evidence type="ECO:0000313" key="1">
    <source>
        <dbReference type="EMBL" id="KAG7628040.1"/>
    </source>
</evidence>
<proteinExistence type="predicted"/>
<reference evidence="1 2" key="1">
    <citation type="submission" date="2020-12" db="EMBL/GenBank/DDBJ databases">
        <title>Concerted genomic and epigenomic changes stabilize Arabidopsis allopolyploids.</title>
        <authorList>
            <person name="Chen Z."/>
        </authorList>
    </citation>
    <scope>NUCLEOTIDE SEQUENCE [LARGE SCALE GENOMIC DNA]</scope>
    <source>
        <strain evidence="1">Allo738</strain>
        <tissue evidence="1">Leaf</tissue>
    </source>
</reference>
<dbReference type="EMBL" id="JAEFBK010000003">
    <property type="protein sequence ID" value="KAG7628040.1"/>
    <property type="molecule type" value="Genomic_DNA"/>
</dbReference>
<name>A0A8T2F081_9BRAS</name>